<accession>A0A1W1XFR6</accession>
<dbReference type="GO" id="GO:0016791">
    <property type="term" value="F:phosphatase activity"/>
    <property type="evidence" value="ECO:0007669"/>
    <property type="project" value="TreeGrafter"/>
</dbReference>
<dbReference type="Gene3D" id="3.40.50.1000">
    <property type="entry name" value="HAD superfamily/HAD-like"/>
    <property type="match status" value="1"/>
</dbReference>
<dbReference type="OrthoDB" id="8585081at2"/>
<dbReference type="EMBL" id="FWXF01000007">
    <property type="protein sequence ID" value="SMC22835.1"/>
    <property type="molecule type" value="Genomic_DNA"/>
</dbReference>
<dbReference type="SUPFAM" id="SSF56784">
    <property type="entry name" value="HAD-like"/>
    <property type="match status" value="1"/>
</dbReference>
<dbReference type="Pfam" id="PF00702">
    <property type="entry name" value="Hydrolase"/>
    <property type="match status" value="1"/>
</dbReference>
<dbReference type="InterPro" id="IPR051400">
    <property type="entry name" value="HAD-like_hydrolase"/>
</dbReference>
<evidence type="ECO:0000313" key="4">
    <source>
        <dbReference type="EMBL" id="SMC22835.1"/>
    </source>
</evidence>
<dbReference type="PANTHER" id="PTHR46470:SF2">
    <property type="entry name" value="GLYCERALDEHYDE 3-PHOSPHATE PHOSPHATASE"/>
    <property type="match status" value="1"/>
</dbReference>
<evidence type="ECO:0000256" key="1">
    <source>
        <dbReference type="ARBA" id="ARBA00022723"/>
    </source>
</evidence>
<dbReference type="STRING" id="1121390.SAMN02746041_01569"/>
<reference evidence="4 5" key="1">
    <citation type="submission" date="2017-04" db="EMBL/GenBank/DDBJ databases">
        <authorList>
            <person name="Afonso C.L."/>
            <person name="Miller P.J."/>
            <person name="Scott M.A."/>
            <person name="Spackman E."/>
            <person name="Goraichik I."/>
            <person name="Dimitrov K.M."/>
            <person name="Suarez D.L."/>
            <person name="Swayne D.E."/>
        </authorList>
    </citation>
    <scope>NUCLEOTIDE SEQUENCE [LARGE SCALE GENOMIC DNA]</scope>
    <source>
        <strain evidence="4 5">DSM 13146</strain>
    </source>
</reference>
<protein>
    <submittedName>
        <fullName evidence="4">FMN phosphatase YigB, HAD superfamily</fullName>
    </submittedName>
</protein>
<sequence length="231" mass="25985">MPSKPFVFFDIGHTLVTGAAQSPRRLLGTALQLDEKQTKRVGKLIMTTPCTEPEVLSKAIARVLPDHPVTQIHRAVCEIWEDQILCVREIEPASELIRTLKGRGCRVGLISNIWHPFFEGFRRTCPEIIRLSDFCLLSYRFGKKKPHPSVYETGRQAAEEAGADTCWMIGDSYELDIAPAQKAGMKGLWILCRPERERELLVDLVNGRCPRPHGCVSSLEEVLDFFANLGV</sequence>
<evidence type="ECO:0000256" key="2">
    <source>
        <dbReference type="ARBA" id="ARBA00022801"/>
    </source>
</evidence>
<keyword evidence="1" id="KW-0479">Metal-binding</keyword>
<gene>
    <name evidence="4" type="ORF">SAMN02746041_01569</name>
</gene>
<evidence type="ECO:0000313" key="5">
    <source>
        <dbReference type="Proteomes" id="UP000192783"/>
    </source>
</evidence>
<keyword evidence="3" id="KW-0460">Magnesium</keyword>
<dbReference type="GO" id="GO:0046872">
    <property type="term" value="F:metal ion binding"/>
    <property type="evidence" value="ECO:0007669"/>
    <property type="project" value="UniProtKB-KW"/>
</dbReference>
<dbReference type="PANTHER" id="PTHR46470">
    <property type="entry name" value="N-ACYLNEURAMINATE-9-PHOSPHATASE"/>
    <property type="match status" value="1"/>
</dbReference>
<keyword evidence="2" id="KW-0378">Hydrolase</keyword>
<proteinExistence type="predicted"/>
<dbReference type="Proteomes" id="UP000192783">
    <property type="component" value="Unassembled WGS sequence"/>
</dbReference>
<name>A0A1W1XFR6_9BACT</name>
<evidence type="ECO:0000256" key="3">
    <source>
        <dbReference type="ARBA" id="ARBA00022842"/>
    </source>
</evidence>
<dbReference type="RefSeq" id="WP_084057331.1">
    <property type="nucleotide sequence ID" value="NZ_FWXF01000007.1"/>
</dbReference>
<dbReference type="AlphaFoldDB" id="A0A1W1XFR6"/>
<organism evidence="4 5">
    <name type="scientific">Desulfacinum hydrothermale DSM 13146</name>
    <dbReference type="NCBI Taxonomy" id="1121390"/>
    <lineage>
        <taxon>Bacteria</taxon>
        <taxon>Pseudomonadati</taxon>
        <taxon>Thermodesulfobacteriota</taxon>
        <taxon>Syntrophobacteria</taxon>
        <taxon>Syntrophobacterales</taxon>
        <taxon>Syntrophobacteraceae</taxon>
        <taxon>Desulfacinum</taxon>
    </lineage>
</organism>
<dbReference type="InterPro" id="IPR023214">
    <property type="entry name" value="HAD_sf"/>
</dbReference>
<dbReference type="InterPro" id="IPR036412">
    <property type="entry name" value="HAD-like_sf"/>
</dbReference>
<keyword evidence="5" id="KW-1185">Reference proteome</keyword>